<dbReference type="Pfam" id="PF02225">
    <property type="entry name" value="PA"/>
    <property type="match status" value="1"/>
</dbReference>
<dbReference type="CDD" id="cd03876">
    <property type="entry name" value="M28_SGAP_like"/>
    <property type="match status" value="1"/>
</dbReference>
<feature type="domain" description="Peptidase M28" evidence="11">
    <location>
        <begin position="274"/>
        <end position="484"/>
    </location>
</feature>
<proteinExistence type="inferred from homology"/>
<evidence type="ECO:0000256" key="2">
    <source>
        <dbReference type="ARBA" id="ARBA00022438"/>
    </source>
</evidence>
<feature type="domain" description="PA" evidence="10">
    <location>
        <begin position="166"/>
        <end position="251"/>
    </location>
</feature>
<dbReference type="Gene3D" id="3.50.30.30">
    <property type="match status" value="1"/>
</dbReference>
<dbReference type="SUPFAM" id="SSF52025">
    <property type="entry name" value="PA domain"/>
    <property type="match status" value="1"/>
</dbReference>
<keyword evidence="6" id="KW-0378">Hydrolase</keyword>
<evidence type="ECO:0000256" key="3">
    <source>
        <dbReference type="ARBA" id="ARBA00022670"/>
    </source>
</evidence>
<feature type="compositionally biased region" description="Gly residues" evidence="8">
    <location>
        <begin position="554"/>
        <end position="566"/>
    </location>
</feature>
<dbReference type="PANTHER" id="PTHR12147:SF26">
    <property type="entry name" value="PEPTIDASE M28 DOMAIN-CONTAINING PROTEIN"/>
    <property type="match status" value="1"/>
</dbReference>
<evidence type="ECO:0000256" key="5">
    <source>
        <dbReference type="ARBA" id="ARBA00022729"/>
    </source>
</evidence>
<keyword evidence="2" id="KW-0031">Aminopeptidase</keyword>
<dbReference type="InterPro" id="IPR045175">
    <property type="entry name" value="M28_fam"/>
</dbReference>
<evidence type="ECO:0000313" key="12">
    <source>
        <dbReference type="EMBL" id="GAA3020996.1"/>
    </source>
</evidence>
<dbReference type="InterPro" id="IPR003137">
    <property type="entry name" value="PA_domain"/>
</dbReference>
<evidence type="ECO:0000256" key="6">
    <source>
        <dbReference type="ARBA" id="ARBA00022801"/>
    </source>
</evidence>
<feature type="region of interest" description="Disordered" evidence="8">
    <location>
        <begin position="506"/>
        <end position="584"/>
    </location>
</feature>
<evidence type="ECO:0000256" key="1">
    <source>
        <dbReference type="ARBA" id="ARBA00005957"/>
    </source>
</evidence>
<evidence type="ECO:0008006" key="14">
    <source>
        <dbReference type="Google" id="ProtNLM"/>
    </source>
</evidence>
<evidence type="ECO:0000256" key="9">
    <source>
        <dbReference type="SAM" id="SignalP"/>
    </source>
</evidence>
<keyword evidence="7" id="KW-0862">Zinc</keyword>
<evidence type="ECO:0000259" key="11">
    <source>
        <dbReference type="Pfam" id="PF04389"/>
    </source>
</evidence>
<keyword evidence="5 9" id="KW-0732">Signal</keyword>
<keyword evidence="3" id="KW-0645">Protease</keyword>
<name>A0ABN3Y6I9_9ACTN</name>
<evidence type="ECO:0000259" key="10">
    <source>
        <dbReference type="Pfam" id="PF02225"/>
    </source>
</evidence>
<dbReference type="CDD" id="cd04818">
    <property type="entry name" value="PA_subtilisin_1"/>
    <property type="match status" value="1"/>
</dbReference>
<dbReference type="EMBL" id="BAAAWD010000014">
    <property type="protein sequence ID" value="GAA3020996.1"/>
    <property type="molecule type" value="Genomic_DNA"/>
</dbReference>
<dbReference type="InterPro" id="IPR041756">
    <property type="entry name" value="M28_SGAP-like"/>
</dbReference>
<accession>A0ABN3Y6I9</accession>
<feature type="signal peptide" evidence="9">
    <location>
        <begin position="1"/>
        <end position="31"/>
    </location>
</feature>
<dbReference type="PANTHER" id="PTHR12147">
    <property type="entry name" value="METALLOPEPTIDASE M28 FAMILY MEMBER"/>
    <property type="match status" value="1"/>
</dbReference>
<dbReference type="Pfam" id="PF04389">
    <property type="entry name" value="Peptidase_M28"/>
    <property type="match status" value="1"/>
</dbReference>
<dbReference type="InterPro" id="IPR007484">
    <property type="entry name" value="Peptidase_M28"/>
</dbReference>
<dbReference type="InterPro" id="IPR046450">
    <property type="entry name" value="PA_dom_sf"/>
</dbReference>
<gene>
    <name evidence="12" type="ORF">GCM10017559_51930</name>
</gene>
<evidence type="ECO:0000256" key="7">
    <source>
        <dbReference type="ARBA" id="ARBA00022833"/>
    </source>
</evidence>
<dbReference type="Proteomes" id="UP001499930">
    <property type="component" value="Unassembled WGS sequence"/>
</dbReference>
<dbReference type="Gene3D" id="3.40.630.10">
    <property type="entry name" value="Zn peptidases"/>
    <property type="match status" value="2"/>
</dbReference>
<keyword evidence="4" id="KW-0479">Metal-binding</keyword>
<sequence>MSARAPGGMPVAILAAAVMALSTVSAVPAVAAPAVPAPAATPLPPDAETFGKSIKIASVRRHLERFQSIADAAGGIRAAATPGYDASADYVADRLRAAGYRVTMQEFKISFFQERTPPVLRRVSPTATTYEPGVQFRTMTYSGSGKVTAPVQGVDLTLPPSRTPSSTSGCEASDFAGFVRGHIALMQRGTCSFEVKAELAQAAGASAVIIFNEGQIGEGTADRRPLINGSLNASSVTIPALGADFATGAALAARGTTVSLSVDADSAPDRRTRNVIAESRHGDPDRVVMLGAHLDSVAAGPGINDNGSGSAAVLETALAAAPLRTRNRLRFAFWGAEELGLLGSKHYVAALPPAERAKIRLYLNFDMIASPNHVFGIYDGDSSDPDSESRPPAGSAQIEQLFEAYFKAIGQPYQDSEFTGRSDYGPFIAVGIPSGGLFTGAEGIKSPEEAAKFGGVAGTAYDKCYHQACDTIANIGDLALAVNTGAIAAAAFSYAYAGDLPGGDTAGSFGTGGPRTSAPRTGEPGTDGPRTSGPRIGAGRAGGDRIGEWWWGGRLPGGPRTGGGGLRDGHAHDHDTHAHAGVLG</sequence>
<protein>
    <recommendedName>
        <fullName evidence="14">Aminopeptidase</fullName>
    </recommendedName>
</protein>
<reference evidence="12 13" key="1">
    <citation type="journal article" date="2019" name="Int. J. Syst. Evol. Microbiol.">
        <title>The Global Catalogue of Microorganisms (GCM) 10K type strain sequencing project: providing services to taxonomists for standard genome sequencing and annotation.</title>
        <authorList>
            <consortium name="The Broad Institute Genomics Platform"/>
            <consortium name="The Broad Institute Genome Sequencing Center for Infectious Disease"/>
            <person name="Wu L."/>
            <person name="Ma J."/>
        </authorList>
    </citation>
    <scope>NUCLEOTIDE SEQUENCE [LARGE SCALE GENOMIC DNA]</scope>
    <source>
        <strain evidence="12 13">JCM 3106</strain>
    </source>
</reference>
<comment type="similarity">
    <text evidence="1">Belongs to the peptidase M28 family. M28A subfamily.</text>
</comment>
<feature type="compositionally biased region" description="Basic and acidic residues" evidence="8">
    <location>
        <begin position="567"/>
        <end position="578"/>
    </location>
</feature>
<evidence type="ECO:0000256" key="8">
    <source>
        <dbReference type="SAM" id="MobiDB-lite"/>
    </source>
</evidence>
<organism evidence="12 13">
    <name type="scientific">Streptosporangium longisporum</name>
    <dbReference type="NCBI Taxonomy" id="46187"/>
    <lineage>
        <taxon>Bacteria</taxon>
        <taxon>Bacillati</taxon>
        <taxon>Actinomycetota</taxon>
        <taxon>Actinomycetes</taxon>
        <taxon>Streptosporangiales</taxon>
        <taxon>Streptosporangiaceae</taxon>
        <taxon>Streptosporangium</taxon>
    </lineage>
</organism>
<comment type="caution">
    <text evidence="12">The sequence shown here is derived from an EMBL/GenBank/DDBJ whole genome shotgun (WGS) entry which is preliminary data.</text>
</comment>
<feature type="chain" id="PRO_5047159335" description="Aminopeptidase" evidence="9">
    <location>
        <begin position="32"/>
        <end position="584"/>
    </location>
</feature>
<dbReference type="RefSeq" id="WP_344899750.1">
    <property type="nucleotide sequence ID" value="NZ_BAAAWD010000014.1"/>
</dbReference>
<keyword evidence="13" id="KW-1185">Reference proteome</keyword>
<evidence type="ECO:0000256" key="4">
    <source>
        <dbReference type="ARBA" id="ARBA00022723"/>
    </source>
</evidence>
<evidence type="ECO:0000313" key="13">
    <source>
        <dbReference type="Proteomes" id="UP001499930"/>
    </source>
</evidence>
<dbReference type="SUPFAM" id="SSF53187">
    <property type="entry name" value="Zn-dependent exopeptidases"/>
    <property type="match status" value="1"/>
</dbReference>